<organism evidence="1 5">
    <name type="scientific">Rotaria socialis</name>
    <dbReference type="NCBI Taxonomy" id="392032"/>
    <lineage>
        <taxon>Eukaryota</taxon>
        <taxon>Metazoa</taxon>
        <taxon>Spiralia</taxon>
        <taxon>Gnathifera</taxon>
        <taxon>Rotifera</taxon>
        <taxon>Eurotatoria</taxon>
        <taxon>Bdelloidea</taxon>
        <taxon>Philodinida</taxon>
        <taxon>Philodinidae</taxon>
        <taxon>Rotaria</taxon>
    </lineage>
</organism>
<evidence type="ECO:0000313" key="1">
    <source>
        <dbReference type="EMBL" id="CAF3413485.1"/>
    </source>
</evidence>
<dbReference type="Proteomes" id="UP000663851">
    <property type="component" value="Unassembled WGS sequence"/>
</dbReference>
<dbReference type="Proteomes" id="UP000663848">
    <property type="component" value="Unassembled WGS sequence"/>
</dbReference>
<evidence type="ECO:0000313" key="3">
    <source>
        <dbReference type="EMBL" id="CAF4420024.1"/>
    </source>
</evidence>
<dbReference type="Proteomes" id="UP000663872">
    <property type="component" value="Unassembled WGS sequence"/>
</dbReference>
<reference evidence="1" key="1">
    <citation type="submission" date="2021-02" db="EMBL/GenBank/DDBJ databases">
        <authorList>
            <person name="Nowell W R."/>
        </authorList>
    </citation>
    <scope>NUCLEOTIDE SEQUENCE</scope>
</reference>
<comment type="caution">
    <text evidence="1">The sequence shown here is derived from an EMBL/GenBank/DDBJ whole genome shotgun (WGS) entry which is preliminary data.</text>
</comment>
<dbReference type="GO" id="GO:0016567">
    <property type="term" value="P:protein ubiquitination"/>
    <property type="evidence" value="ECO:0007669"/>
    <property type="project" value="InterPro"/>
</dbReference>
<evidence type="ECO:0000313" key="2">
    <source>
        <dbReference type="EMBL" id="CAF3415059.1"/>
    </source>
</evidence>
<gene>
    <name evidence="2" type="ORF">GRG538_LOCUS11270</name>
    <name evidence="3" type="ORF">HFQ381_LOCUS21504</name>
    <name evidence="1" type="ORF">LUA448_LOCUS18731</name>
    <name evidence="4" type="ORF">QYT958_LOCUS17495</name>
</gene>
<proteinExistence type="predicted"/>
<dbReference type="SUPFAM" id="SSF54236">
    <property type="entry name" value="Ubiquitin-like"/>
    <property type="match status" value="1"/>
</dbReference>
<dbReference type="EMBL" id="CAJNYD010002362">
    <property type="protein sequence ID" value="CAF3413485.1"/>
    <property type="molecule type" value="Genomic_DNA"/>
</dbReference>
<dbReference type="EMBL" id="CAJOBR010002653">
    <property type="protein sequence ID" value="CAF4696068.1"/>
    <property type="molecule type" value="Genomic_DNA"/>
</dbReference>
<dbReference type="PANTHER" id="PTHR11685">
    <property type="entry name" value="RBR FAMILY RING FINGER AND IBR DOMAIN-CONTAINING"/>
    <property type="match status" value="1"/>
</dbReference>
<protein>
    <submittedName>
        <fullName evidence="1">Uncharacterized protein</fullName>
    </submittedName>
</protein>
<evidence type="ECO:0000313" key="5">
    <source>
        <dbReference type="Proteomes" id="UP000663833"/>
    </source>
</evidence>
<accession>A0A818B010</accession>
<sequence length="329" mass="38507">MVINVSFITVVGKTIHTQLPDNFSIQDFKTTVIEKIDSSAIQHYRFIVKNKDLCLDDDDEFGKQKHLIKNGTTIFLLRRMHGGGYVETPILIDIIIQELPNELFKLKSIMNECTICMEDRFCFKICCSVICTGCFPLYFKSNNLKLKCLVCQLETLYSNFFISDDFIHSLESLDEILQLMRHIDCQICHCGMLIVNETLYSKQTCQHCKRTFCFFCNKNWNDVIEKRRNDLYTCHLNCDYETKLKYDLIPYVFNKSIMIPNCRCCPKCFNVTSYDGKSKYQQCNICKYHFCFICMASKIECDQANESIKQQCSEIQSQQFTIFPRIAKS</sequence>
<evidence type="ECO:0000313" key="4">
    <source>
        <dbReference type="EMBL" id="CAF4696068.1"/>
    </source>
</evidence>
<dbReference type="EMBL" id="CAJNYT010001496">
    <property type="protein sequence ID" value="CAF3415059.1"/>
    <property type="molecule type" value="Genomic_DNA"/>
</dbReference>
<dbReference type="InterPro" id="IPR029071">
    <property type="entry name" value="Ubiquitin-like_domsf"/>
</dbReference>
<dbReference type="InterPro" id="IPR031127">
    <property type="entry name" value="E3_UB_ligase_RBR"/>
</dbReference>
<dbReference type="SUPFAM" id="SSF57850">
    <property type="entry name" value="RING/U-box"/>
    <property type="match status" value="1"/>
</dbReference>
<dbReference type="EMBL" id="CAJOBO010001935">
    <property type="protein sequence ID" value="CAF4420024.1"/>
    <property type="molecule type" value="Genomic_DNA"/>
</dbReference>
<dbReference type="AlphaFoldDB" id="A0A818B010"/>
<dbReference type="GO" id="GO:0004842">
    <property type="term" value="F:ubiquitin-protein transferase activity"/>
    <property type="evidence" value="ECO:0007669"/>
    <property type="project" value="InterPro"/>
</dbReference>
<dbReference type="Proteomes" id="UP000663833">
    <property type="component" value="Unassembled WGS sequence"/>
</dbReference>
<name>A0A818B010_9BILA</name>